<accession>A0A9D5AM65</accession>
<keyword evidence="2" id="KW-1185">Reference proteome</keyword>
<evidence type="ECO:0000313" key="2">
    <source>
        <dbReference type="Proteomes" id="UP001058974"/>
    </source>
</evidence>
<proteinExistence type="predicted"/>
<reference evidence="1 2" key="1">
    <citation type="journal article" date="2022" name="Nat. Genet.">
        <title>Improved pea reference genome and pan-genome highlight genomic features and evolutionary characteristics.</title>
        <authorList>
            <person name="Yang T."/>
            <person name="Liu R."/>
            <person name="Luo Y."/>
            <person name="Hu S."/>
            <person name="Wang D."/>
            <person name="Wang C."/>
            <person name="Pandey M.K."/>
            <person name="Ge S."/>
            <person name="Xu Q."/>
            <person name="Li N."/>
            <person name="Li G."/>
            <person name="Huang Y."/>
            <person name="Saxena R.K."/>
            <person name="Ji Y."/>
            <person name="Li M."/>
            <person name="Yan X."/>
            <person name="He Y."/>
            <person name="Liu Y."/>
            <person name="Wang X."/>
            <person name="Xiang C."/>
            <person name="Varshney R.K."/>
            <person name="Ding H."/>
            <person name="Gao S."/>
            <person name="Zong X."/>
        </authorList>
    </citation>
    <scope>NUCLEOTIDE SEQUENCE [LARGE SCALE GENOMIC DNA]</scope>
    <source>
        <strain evidence="1 2">cv. Zhongwan 6</strain>
    </source>
</reference>
<sequence length="132" mass="15076">MTTPITITPSLIAYVVMCEEYGIDIEGYITNLSFRKDILSITKDSGNPSKAYDLTLAENLWYKLIITNFLPRDQNMHLLSMDDKHLMYFFISRGIVKEVQMSGLTEALETSVANKVEDVKCSETQKKRKCDP</sequence>
<evidence type="ECO:0000313" key="1">
    <source>
        <dbReference type="EMBL" id="KAI5412416.1"/>
    </source>
</evidence>
<name>A0A9D5AM65_PEA</name>
<gene>
    <name evidence="1" type="ORF">KIW84_057186</name>
</gene>
<dbReference type="EMBL" id="JAMSHJ010000005">
    <property type="protein sequence ID" value="KAI5412416.1"/>
    <property type="molecule type" value="Genomic_DNA"/>
</dbReference>
<dbReference type="AlphaFoldDB" id="A0A9D5AM65"/>
<dbReference type="Proteomes" id="UP001058974">
    <property type="component" value="Chromosome 5"/>
</dbReference>
<protein>
    <submittedName>
        <fullName evidence="1">Uncharacterized protein</fullName>
    </submittedName>
</protein>
<dbReference type="Gramene" id="Psat05G0718600-T1">
    <property type="protein sequence ID" value="KAI5412416.1"/>
    <property type="gene ID" value="KIW84_057186"/>
</dbReference>
<organism evidence="1 2">
    <name type="scientific">Pisum sativum</name>
    <name type="common">Garden pea</name>
    <name type="synonym">Lathyrus oleraceus</name>
    <dbReference type="NCBI Taxonomy" id="3888"/>
    <lineage>
        <taxon>Eukaryota</taxon>
        <taxon>Viridiplantae</taxon>
        <taxon>Streptophyta</taxon>
        <taxon>Embryophyta</taxon>
        <taxon>Tracheophyta</taxon>
        <taxon>Spermatophyta</taxon>
        <taxon>Magnoliopsida</taxon>
        <taxon>eudicotyledons</taxon>
        <taxon>Gunneridae</taxon>
        <taxon>Pentapetalae</taxon>
        <taxon>rosids</taxon>
        <taxon>fabids</taxon>
        <taxon>Fabales</taxon>
        <taxon>Fabaceae</taxon>
        <taxon>Papilionoideae</taxon>
        <taxon>50 kb inversion clade</taxon>
        <taxon>NPAAA clade</taxon>
        <taxon>Hologalegina</taxon>
        <taxon>IRL clade</taxon>
        <taxon>Fabeae</taxon>
        <taxon>Lathyrus</taxon>
    </lineage>
</organism>
<comment type="caution">
    <text evidence="1">The sequence shown here is derived from an EMBL/GenBank/DDBJ whole genome shotgun (WGS) entry which is preliminary data.</text>
</comment>